<name>A0A926E9I8_9FIRM</name>
<reference evidence="5" key="1">
    <citation type="submission" date="2020-08" db="EMBL/GenBank/DDBJ databases">
        <title>Genome public.</title>
        <authorList>
            <person name="Liu C."/>
            <person name="Sun Q."/>
        </authorList>
    </citation>
    <scope>NUCLEOTIDE SEQUENCE</scope>
    <source>
        <strain evidence="5">NSJ-24</strain>
    </source>
</reference>
<dbReference type="InterPro" id="IPR003593">
    <property type="entry name" value="AAA+_ATPase"/>
</dbReference>
<evidence type="ECO:0000313" key="6">
    <source>
        <dbReference type="Proteomes" id="UP000610862"/>
    </source>
</evidence>
<comment type="caution">
    <text evidence="5">The sequence shown here is derived from an EMBL/GenBank/DDBJ whole genome shotgun (WGS) entry which is preliminary data.</text>
</comment>
<sequence length="219" mass="24844">MGVSFKLFKKLNYFDLDVEFSIENELLVIEGSSGAGKTTILNCLAGIVTADEGKITIDEKVLFSHTDKVNIPAEKRNIGYLFQNYALFPNMTVKQNILYGLKNKREYKKKATRKELLEYAGYMMETLGLSHLADKNSNAISGGEKQRVALARAMVTRPSLLLLDEPFSALDENTKSKIYDEFRDFKESLNIPTILITHNHRETQLFADKNITLKEGRIL</sequence>
<dbReference type="EMBL" id="JACRTA010000001">
    <property type="protein sequence ID" value="MBC8567717.1"/>
    <property type="molecule type" value="Genomic_DNA"/>
</dbReference>
<dbReference type="PANTHER" id="PTHR42781:SF4">
    <property type="entry name" value="SPERMIDINE_PUTRESCINE IMPORT ATP-BINDING PROTEIN POTA"/>
    <property type="match status" value="1"/>
</dbReference>
<evidence type="ECO:0000256" key="1">
    <source>
        <dbReference type="ARBA" id="ARBA00022448"/>
    </source>
</evidence>
<accession>A0A926E9I8</accession>
<keyword evidence="1" id="KW-0813">Transport</keyword>
<dbReference type="PROSITE" id="PS00211">
    <property type="entry name" value="ABC_TRANSPORTER_1"/>
    <property type="match status" value="1"/>
</dbReference>
<dbReference type="AlphaFoldDB" id="A0A926E9I8"/>
<dbReference type="InterPro" id="IPR017871">
    <property type="entry name" value="ABC_transporter-like_CS"/>
</dbReference>
<dbReference type="PANTHER" id="PTHR42781">
    <property type="entry name" value="SPERMIDINE/PUTRESCINE IMPORT ATP-BINDING PROTEIN POTA"/>
    <property type="match status" value="1"/>
</dbReference>
<dbReference type="InterPro" id="IPR050093">
    <property type="entry name" value="ABC_SmlMolc_Importer"/>
</dbReference>
<evidence type="ECO:0000256" key="3">
    <source>
        <dbReference type="ARBA" id="ARBA00022840"/>
    </source>
</evidence>
<keyword evidence="3 5" id="KW-0067">ATP-binding</keyword>
<protein>
    <submittedName>
        <fullName evidence="5">ATP-binding cassette domain-containing protein</fullName>
    </submittedName>
</protein>
<evidence type="ECO:0000256" key="2">
    <source>
        <dbReference type="ARBA" id="ARBA00022741"/>
    </source>
</evidence>
<keyword evidence="2" id="KW-0547">Nucleotide-binding</keyword>
<evidence type="ECO:0000259" key="4">
    <source>
        <dbReference type="PROSITE" id="PS50893"/>
    </source>
</evidence>
<dbReference type="PROSITE" id="PS50893">
    <property type="entry name" value="ABC_TRANSPORTER_2"/>
    <property type="match status" value="1"/>
</dbReference>
<dbReference type="GO" id="GO:0016887">
    <property type="term" value="F:ATP hydrolysis activity"/>
    <property type="evidence" value="ECO:0007669"/>
    <property type="project" value="InterPro"/>
</dbReference>
<gene>
    <name evidence="5" type="ORF">H8692_02925</name>
</gene>
<dbReference type="InterPro" id="IPR027417">
    <property type="entry name" value="P-loop_NTPase"/>
</dbReference>
<feature type="domain" description="ABC transporter" evidence="4">
    <location>
        <begin position="3"/>
        <end position="219"/>
    </location>
</feature>
<organism evidence="5 6">
    <name type="scientific">Lentihominibacter hominis</name>
    <dbReference type="NCBI Taxonomy" id="2763645"/>
    <lineage>
        <taxon>Bacteria</taxon>
        <taxon>Bacillati</taxon>
        <taxon>Bacillota</taxon>
        <taxon>Clostridia</taxon>
        <taxon>Peptostreptococcales</taxon>
        <taxon>Anaerovoracaceae</taxon>
        <taxon>Lentihominibacter</taxon>
    </lineage>
</organism>
<dbReference type="RefSeq" id="WP_177267745.1">
    <property type="nucleotide sequence ID" value="NZ_JACRTA010000001.1"/>
</dbReference>
<dbReference type="InterPro" id="IPR003439">
    <property type="entry name" value="ABC_transporter-like_ATP-bd"/>
</dbReference>
<keyword evidence="6" id="KW-1185">Reference proteome</keyword>
<dbReference type="Gene3D" id="3.40.50.300">
    <property type="entry name" value="P-loop containing nucleotide triphosphate hydrolases"/>
    <property type="match status" value="1"/>
</dbReference>
<dbReference type="SUPFAM" id="SSF52540">
    <property type="entry name" value="P-loop containing nucleoside triphosphate hydrolases"/>
    <property type="match status" value="1"/>
</dbReference>
<proteinExistence type="predicted"/>
<dbReference type="Proteomes" id="UP000610862">
    <property type="component" value="Unassembled WGS sequence"/>
</dbReference>
<dbReference type="SMART" id="SM00382">
    <property type="entry name" value="AAA"/>
    <property type="match status" value="1"/>
</dbReference>
<dbReference type="GO" id="GO:0005524">
    <property type="term" value="F:ATP binding"/>
    <property type="evidence" value="ECO:0007669"/>
    <property type="project" value="UniProtKB-KW"/>
</dbReference>
<dbReference type="Pfam" id="PF00005">
    <property type="entry name" value="ABC_tran"/>
    <property type="match status" value="1"/>
</dbReference>
<evidence type="ECO:0000313" key="5">
    <source>
        <dbReference type="EMBL" id="MBC8567717.1"/>
    </source>
</evidence>